<evidence type="ECO:0000259" key="1">
    <source>
        <dbReference type="Pfam" id="PF01814"/>
    </source>
</evidence>
<organism evidence="2">
    <name type="scientific">hydrocarbon metagenome</name>
    <dbReference type="NCBI Taxonomy" id="938273"/>
    <lineage>
        <taxon>unclassified sequences</taxon>
        <taxon>metagenomes</taxon>
        <taxon>ecological metagenomes</taxon>
    </lineage>
</organism>
<dbReference type="Gene3D" id="1.20.120.520">
    <property type="entry name" value="nmb1532 protein domain like"/>
    <property type="match status" value="1"/>
</dbReference>
<feature type="domain" description="Hemerythrin-like" evidence="1">
    <location>
        <begin position="10"/>
        <end position="137"/>
    </location>
</feature>
<sequence>MKPIGPLMWEHRLIEKMLASMMRHIDNIEKTGKVNPLIIDIAVDFIRTYADRTHHGKEEEILFRDLAKKDLPPELKKIMQELLDEHVWGRKTTAALVAAKVKYLEGNKDELSRIIDFARQLGNFYPKHIEKEDKHFFYPCQEYFGKDEQSRMLAEFWEFDRKMIHEKYNKVYDEYSSLSLL</sequence>
<dbReference type="PANTHER" id="PTHR39966:SF1">
    <property type="entry name" value="HEMERYTHRIN-LIKE DOMAIN-CONTAINING PROTEIN"/>
    <property type="match status" value="1"/>
</dbReference>
<protein>
    <recommendedName>
        <fullName evidence="1">Hemerythrin-like domain-containing protein</fullName>
    </recommendedName>
</protein>
<dbReference type="Pfam" id="PF01814">
    <property type="entry name" value="Hemerythrin"/>
    <property type="match status" value="1"/>
</dbReference>
<accession>A0A0W8FT33</accession>
<gene>
    <name evidence="2" type="ORF">ASZ90_006159</name>
</gene>
<dbReference type="InterPro" id="IPR012312">
    <property type="entry name" value="Hemerythrin-like"/>
</dbReference>
<reference evidence="2" key="1">
    <citation type="journal article" date="2015" name="Proc. Natl. Acad. Sci. U.S.A.">
        <title>Networks of energetic and metabolic interactions define dynamics in microbial communities.</title>
        <authorList>
            <person name="Embree M."/>
            <person name="Liu J.K."/>
            <person name="Al-Bassam M.M."/>
            <person name="Zengler K."/>
        </authorList>
    </citation>
    <scope>NUCLEOTIDE SEQUENCE</scope>
</reference>
<dbReference type="AlphaFoldDB" id="A0A0W8FT33"/>
<dbReference type="EMBL" id="LNQE01000868">
    <property type="protein sequence ID" value="KUG24022.1"/>
    <property type="molecule type" value="Genomic_DNA"/>
</dbReference>
<proteinExistence type="predicted"/>
<comment type="caution">
    <text evidence="2">The sequence shown here is derived from an EMBL/GenBank/DDBJ whole genome shotgun (WGS) entry which is preliminary data.</text>
</comment>
<evidence type="ECO:0000313" key="2">
    <source>
        <dbReference type="EMBL" id="KUG24022.1"/>
    </source>
</evidence>
<name>A0A0W8FT33_9ZZZZ</name>
<dbReference type="PANTHER" id="PTHR39966">
    <property type="entry name" value="BLL2471 PROTEIN-RELATED"/>
    <property type="match status" value="1"/>
</dbReference>
<dbReference type="GO" id="GO:0005886">
    <property type="term" value="C:plasma membrane"/>
    <property type="evidence" value="ECO:0007669"/>
    <property type="project" value="TreeGrafter"/>
</dbReference>